<evidence type="ECO:0000313" key="4">
    <source>
        <dbReference type="Proteomes" id="UP001050691"/>
    </source>
</evidence>
<proteinExistence type="predicted"/>
<feature type="domain" description="Aminoglycoside phosphotransferase" evidence="2">
    <location>
        <begin position="23"/>
        <end position="258"/>
    </location>
</feature>
<dbReference type="InterPro" id="IPR051035">
    <property type="entry name" value="Mito_inheritance_9"/>
</dbReference>
<feature type="compositionally biased region" description="Basic residues" evidence="1">
    <location>
        <begin position="290"/>
        <end position="299"/>
    </location>
</feature>
<organism evidence="3 4">
    <name type="scientific">Clathrus columnatus</name>
    <dbReference type="NCBI Taxonomy" id="1419009"/>
    <lineage>
        <taxon>Eukaryota</taxon>
        <taxon>Fungi</taxon>
        <taxon>Dikarya</taxon>
        <taxon>Basidiomycota</taxon>
        <taxon>Agaricomycotina</taxon>
        <taxon>Agaricomycetes</taxon>
        <taxon>Phallomycetidae</taxon>
        <taxon>Phallales</taxon>
        <taxon>Clathraceae</taxon>
        <taxon>Clathrus</taxon>
    </lineage>
</organism>
<dbReference type="AlphaFoldDB" id="A0AAV5A5F9"/>
<dbReference type="Pfam" id="PF01636">
    <property type="entry name" value="APH"/>
    <property type="match status" value="1"/>
</dbReference>
<protein>
    <recommendedName>
        <fullName evidence="2">Aminoglycoside phosphotransferase domain-containing protein</fullName>
    </recommendedName>
</protein>
<reference evidence="3" key="1">
    <citation type="submission" date="2021-10" db="EMBL/GenBank/DDBJ databases">
        <title>De novo Genome Assembly of Clathrus columnatus (Basidiomycota, Fungi) Using Illumina and Nanopore Sequence Data.</title>
        <authorList>
            <person name="Ogiso-Tanaka E."/>
            <person name="Itagaki H."/>
            <person name="Hosoya T."/>
            <person name="Hosaka K."/>
        </authorList>
    </citation>
    <scope>NUCLEOTIDE SEQUENCE</scope>
    <source>
        <strain evidence="3">MO-923</strain>
    </source>
</reference>
<dbReference type="GO" id="GO:0005739">
    <property type="term" value="C:mitochondrion"/>
    <property type="evidence" value="ECO:0007669"/>
    <property type="project" value="TreeGrafter"/>
</dbReference>
<evidence type="ECO:0000313" key="3">
    <source>
        <dbReference type="EMBL" id="GJJ07135.1"/>
    </source>
</evidence>
<sequence>MRDSFQMVARIPCPVTTPKYFAVAGEVATMDLLRSFGLPIPEIYGYSPVQDNAAETEYIFMEFVKGICLSDLWFDLTEEDITSISRQLTELESKMMSITFPAGGNLYYTKDLEKVARSPGVPLEDERFCVGPDTRLSLWYGRRSQLDVDRGPYSSPEAALLKGAEKELAYLKQFGRPLLPFQRQRRESYQYRNQSPSNHMQNLDRYLLIASSLIPKDPALSQFRIRHPDPRLSNIFVSRSPDSSLHIVSLIDWQHTSILPMFLLAGTPERFQNYDDPITQSMTRPFAARRFGRPKRSSAKQREGTLPSPSNEELGDAYGRGDTPCPIVFDAEDIRQTMKLDEEPRGADEILEKCQNFIGVGPQGWVPVERYEEAMRRSKQLKEDTLAAAESEKERAEIAAHWPLDDMNKEEYM</sequence>
<dbReference type="Proteomes" id="UP001050691">
    <property type="component" value="Unassembled WGS sequence"/>
</dbReference>
<comment type="caution">
    <text evidence="3">The sequence shown here is derived from an EMBL/GenBank/DDBJ whole genome shotgun (WGS) entry which is preliminary data.</text>
</comment>
<accession>A0AAV5A5F9</accession>
<dbReference type="PANTHER" id="PTHR36091:SF2">
    <property type="entry name" value="AMINOGLYCOSIDE PHOSPHOTRANSFERASE DOMAIN-CONTAINING PROTEIN"/>
    <property type="match status" value="1"/>
</dbReference>
<dbReference type="SUPFAM" id="SSF56112">
    <property type="entry name" value="Protein kinase-like (PK-like)"/>
    <property type="match status" value="1"/>
</dbReference>
<gene>
    <name evidence="3" type="ORF">Clacol_001335</name>
</gene>
<dbReference type="PANTHER" id="PTHR36091">
    <property type="entry name" value="ALTERED INHERITANCE OF MITOCHONDRIA PROTEIN 9, MITOCHONDRIAL"/>
    <property type="match status" value="1"/>
</dbReference>
<dbReference type="EMBL" id="BPWL01000002">
    <property type="protein sequence ID" value="GJJ07135.1"/>
    <property type="molecule type" value="Genomic_DNA"/>
</dbReference>
<feature type="region of interest" description="Disordered" evidence="1">
    <location>
        <begin position="287"/>
        <end position="322"/>
    </location>
</feature>
<dbReference type="InterPro" id="IPR011009">
    <property type="entry name" value="Kinase-like_dom_sf"/>
</dbReference>
<keyword evidence="4" id="KW-1185">Reference proteome</keyword>
<name>A0AAV5A5F9_9AGAM</name>
<evidence type="ECO:0000259" key="2">
    <source>
        <dbReference type="Pfam" id="PF01636"/>
    </source>
</evidence>
<evidence type="ECO:0000256" key="1">
    <source>
        <dbReference type="SAM" id="MobiDB-lite"/>
    </source>
</evidence>
<dbReference type="InterPro" id="IPR002575">
    <property type="entry name" value="Aminoglycoside_PTrfase"/>
</dbReference>